<comment type="subcellular location">
    <subcellularLocation>
        <location evidence="1">Membrane</location>
        <topology evidence="1">Multi-pass membrane protein</topology>
    </subcellularLocation>
</comment>
<protein>
    <submittedName>
        <fullName evidence="6">Amino acid transporter</fullName>
    </submittedName>
</protein>
<keyword evidence="3 5" id="KW-1133">Transmembrane helix</keyword>
<feature type="transmembrane region" description="Helical" evidence="5">
    <location>
        <begin position="420"/>
        <end position="438"/>
    </location>
</feature>
<proteinExistence type="predicted"/>
<feature type="transmembrane region" description="Helical" evidence="5">
    <location>
        <begin position="177"/>
        <end position="198"/>
    </location>
</feature>
<feature type="transmembrane region" description="Helical" evidence="5">
    <location>
        <begin position="60"/>
        <end position="84"/>
    </location>
</feature>
<name>A0AAE3ZCA2_9ACTN</name>
<evidence type="ECO:0000256" key="2">
    <source>
        <dbReference type="ARBA" id="ARBA00022692"/>
    </source>
</evidence>
<feature type="transmembrane region" description="Helical" evidence="5">
    <location>
        <begin position="444"/>
        <end position="461"/>
    </location>
</feature>
<feature type="transmembrane region" description="Helical" evidence="5">
    <location>
        <begin position="28"/>
        <end position="48"/>
    </location>
</feature>
<keyword evidence="4 5" id="KW-0472">Membrane</keyword>
<dbReference type="RefSeq" id="WP_310273652.1">
    <property type="nucleotide sequence ID" value="NZ_JAVDXW010000001.1"/>
</dbReference>
<reference evidence="6" key="1">
    <citation type="submission" date="2023-07" db="EMBL/GenBank/DDBJ databases">
        <title>Sequencing the genomes of 1000 actinobacteria strains.</title>
        <authorList>
            <person name="Klenk H.-P."/>
        </authorList>
    </citation>
    <scope>NUCLEOTIDE SEQUENCE</scope>
    <source>
        <strain evidence="6">DSM 45977</strain>
    </source>
</reference>
<gene>
    <name evidence="6" type="ORF">JOF55_002448</name>
</gene>
<dbReference type="InterPro" id="IPR002293">
    <property type="entry name" value="AA/rel_permease1"/>
</dbReference>
<dbReference type="Proteomes" id="UP001180845">
    <property type="component" value="Unassembled WGS sequence"/>
</dbReference>
<evidence type="ECO:0000313" key="7">
    <source>
        <dbReference type="Proteomes" id="UP001180845"/>
    </source>
</evidence>
<feature type="transmembrane region" description="Helical" evidence="5">
    <location>
        <begin position="380"/>
        <end position="399"/>
    </location>
</feature>
<dbReference type="GO" id="GO:0022857">
    <property type="term" value="F:transmembrane transporter activity"/>
    <property type="evidence" value="ECO:0007669"/>
    <property type="project" value="InterPro"/>
</dbReference>
<organism evidence="6 7">
    <name type="scientific">Haloactinomyces albus</name>
    <dbReference type="NCBI Taxonomy" id="1352928"/>
    <lineage>
        <taxon>Bacteria</taxon>
        <taxon>Bacillati</taxon>
        <taxon>Actinomycetota</taxon>
        <taxon>Actinomycetes</taxon>
        <taxon>Actinopolysporales</taxon>
        <taxon>Actinopolysporaceae</taxon>
        <taxon>Haloactinomyces</taxon>
    </lineage>
</organism>
<evidence type="ECO:0000313" key="6">
    <source>
        <dbReference type="EMBL" id="MDR7302267.1"/>
    </source>
</evidence>
<keyword evidence="2 5" id="KW-0812">Transmembrane</keyword>
<sequence>MATPTAPPTRAHVQLDTGVRRDVNKISLLFTGVGAIIGSGWLFGALYASQIAGPAAILSWIVGAVMIMVIGFVYAELAVMFPVVGGIIRFPHYSFGSFASFSSGWISWLAAAAVTPIEVLATLQYTDPYIPWLMEQVEGEWVVSGFGWIPAIGLMALYSAINVLGVHLFAKLNNALVWWKLAVIALVIVVFFAVSFNPGNITDFGGFAPGGYGAIFTAIPAAGIAFSYLGFRNGVEFAGETDNPQRNVPFALIGSVLLTAVIYVLLQIAFITGLPATVLGDGWSSLEFAETAGPLAGLSLALGVVWMAWLLRIDAIISPADTGLIYAGVTTRLSYANARNDNAPQSLTRLNNRGIPYISILLMFVVGCFFFLPFPGWAQFIGFITSAFAVSFAPGALVVGALRRQIPDQERPFKLPGGDTIPILAFFFSNLLVFWSTWSINEKMLIGLLVGYIVYVVYHMTTKHSTPPIDFKSGSWFPIWLAGMLIISYLGEMDPSSAADPGLVLNGGDGPIGIGLGAIVIAIWSVLVYYYAMAVRLPAQRAVAYIEKTPTDAPMKS</sequence>
<evidence type="ECO:0000256" key="4">
    <source>
        <dbReference type="ARBA" id="ARBA00023136"/>
    </source>
</evidence>
<evidence type="ECO:0000256" key="3">
    <source>
        <dbReference type="ARBA" id="ARBA00022989"/>
    </source>
</evidence>
<dbReference type="PANTHER" id="PTHR47547:SF1">
    <property type="entry name" value="ASPARTATE-PROTON SYMPORTER"/>
    <property type="match status" value="1"/>
</dbReference>
<dbReference type="EMBL" id="JAVDXW010000001">
    <property type="protein sequence ID" value="MDR7302267.1"/>
    <property type="molecule type" value="Genomic_DNA"/>
</dbReference>
<evidence type="ECO:0000256" key="5">
    <source>
        <dbReference type="SAM" id="Phobius"/>
    </source>
</evidence>
<comment type="caution">
    <text evidence="6">The sequence shown here is derived from an EMBL/GenBank/DDBJ whole genome shotgun (WGS) entry which is preliminary data.</text>
</comment>
<dbReference type="InterPro" id="IPR052962">
    <property type="entry name" value="AA_Transporter_AGT"/>
</dbReference>
<feature type="transmembrane region" description="Helical" evidence="5">
    <location>
        <begin position="511"/>
        <end position="532"/>
    </location>
</feature>
<feature type="transmembrane region" description="Helical" evidence="5">
    <location>
        <begin position="355"/>
        <end position="374"/>
    </location>
</feature>
<dbReference type="Gene3D" id="1.20.1740.10">
    <property type="entry name" value="Amino acid/polyamine transporter I"/>
    <property type="match status" value="1"/>
</dbReference>
<dbReference type="Pfam" id="PF13520">
    <property type="entry name" value="AA_permease_2"/>
    <property type="match status" value="1"/>
</dbReference>
<feature type="transmembrane region" description="Helical" evidence="5">
    <location>
        <begin position="250"/>
        <end position="271"/>
    </location>
</feature>
<feature type="transmembrane region" description="Helical" evidence="5">
    <location>
        <begin position="145"/>
        <end position="170"/>
    </location>
</feature>
<feature type="transmembrane region" description="Helical" evidence="5">
    <location>
        <begin position="105"/>
        <end position="125"/>
    </location>
</feature>
<evidence type="ECO:0000256" key="1">
    <source>
        <dbReference type="ARBA" id="ARBA00004141"/>
    </source>
</evidence>
<accession>A0AAE3ZCA2</accession>
<feature type="transmembrane region" description="Helical" evidence="5">
    <location>
        <begin position="291"/>
        <end position="311"/>
    </location>
</feature>
<dbReference type="PANTHER" id="PTHR47547">
    <property type="match status" value="1"/>
</dbReference>
<dbReference type="GO" id="GO:0016020">
    <property type="term" value="C:membrane"/>
    <property type="evidence" value="ECO:0007669"/>
    <property type="project" value="UniProtKB-SubCell"/>
</dbReference>
<keyword evidence="7" id="KW-1185">Reference proteome</keyword>
<feature type="transmembrane region" description="Helical" evidence="5">
    <location>
        <begin position="210"/>
        <end position="229"/>
    </location>
</feature>
<feature type="transmembrane region" description="Helical" evidence="5">
    <location>
        <begin position="473"/>
        <end position="491"/>
    </location>
</feature>
<dbReference type="AlphaFoldDB" id="A0AAE3ZCA2"/>